<dbReference type="InterPro" id="IPR014710">
    <property type="entry name" value="RmlC-like_jellyroll"/>
</dbReference>
<dbReference type="PANTHER" id="PTHR40112:SF1">
    <property type="entry name" value="H2HPP ISOMERASE"/>
    <property type="match status" value="1"/>
</dbReference>
<keyword evidence="3" id="KW-1185">Reference proteome</keyword>
<comment type="caution">
    <text evidence="2">The sequence shown here is derived from an EMBL/GenBank/DDBJ whole genome shotgun (WGS) entry which is preliminary data.</text>
</comment>
<organism evidence="2 3">
    <name type="scientific">Luteolibacter yonseiensis</name>
    <dbReference type="NCBI Taxonomy" id="1144680"/>
    <lineage>
        <taxon>Bacteria</taxon>
        <taxon>Pseudomonadati</taxon>
        <taxon>Verrucomicrobiota</taxon>
        <taxon>Verrucomicrobiia</taxon>
        <taxon>Verrucomicrobiales</taxon>
        <taxon>Verrucomicrobiaceae</taxon>
        <taxon>Luteolibacter</taxon>
    </lineage>
</organism>
<protein>
    <submittedName>
        <fullName evidence="2">Cupin domain-containing protein</fullName>
    </submittedName>
</protein>
<evidence type="ECO:0000259" key="1">
    <source>
        <dbReference type="Pfam" id="PF07883"/>
    </source>
</evidence>
<gene>
    <name evidence="2" type="ORF">JIN84_15010</name>
</gene>
<dbReference type="Pfam" id="PF07883">
    <property type="entry name" value="Cupin_2"/>
    <property type="match status" value="1"/>
</dbReference>
<evidence type="ECO:0000313" key="2">
    <source>
        <dbReference type="EMBL" id="MBK1816934.1"/>
    </source>
</evidence>
<accession>A0A934R8A9</accession>
<dbReference type="AlphaFoldDB" id="A0A934R8A9"/>
<dbReference type="InterPro" id="IPR013096">
    <property type="entry name" value="Cupin_2"/>
</dbReference>
<dbReference type="RefSeq" id="WP_200351857.1">
    <property type="nucleotide sequence ID" value="NZ_BAABHZ010000006.1"/>
</dbReference>
<dbReference type="Gene3D" id="2.60.120.10">
    <property type="entry name" value="Jelly Rolls"/>
    <property type="match status" value="1"/>
</dbReference>
<dbReference type="Proteomes" id="UP000600139">
    <property type="component" value="Unassembled WGS sequence"/>
</dbReference>
<proteinExistence type="predicted"/>
<sequence>MSEKTPPRFISQGETRDEYNDWTLNEWLCRPDIADAKQLLMVRATMQPRCCHPFHIHPHREEIIHVVSGRAEQWVGEEYRILGPGEVAIIPPGVPHGTYNPFDEVLVFHAILTPATLPESEASQPDPHDVSETEPWRSIRGGLAPCVIAGKSEGV</sequence>
<dbReference type="EMBL" id="JAENIK010000011">
    <property type="protein sequence ID" value="MBK1816934.1"/>
    <property type="molecule type" value="Genomic_DNA"/>
</dbReference>
<dbReference type="InterPro" id="IPR011051">
    <property type="entry name" value="RmlC_Cupin_sf"/>
</dbReference>
<feature type="domain" description="Cupin type-2" evidence="1">
    <location>
        <begin position="44"/>
        <end position="111"/>
    </location>
</feature>
<evidence type="ECO:0000313" key="3">
    <source>
        <dbReference type="Proteomes" id="UP000600139"/>
    </source>
</evidence>
<reference evidence="2" key="1">
    <citation type="submission" date="2021-01" db="EMBL/GenBank/DDBJ databases">
        <title>Modified the classification status of verrucomicrobia.</title>
        <authorList>
            <person name="Feng X."/>
        </authorList>
    </citation>
    <scope>NUCLEOTIDE SEQUENCE</scope>
    <source>
        <strain evidence="2">JCM 18052</strain>
    </source>
</reference>
<dbReference type="SUPFAM" id="SSF51182">
    <property type="entry name" value="RmlC-like cupins"/>
    <property type="match status" value="1"/>
</dbReference>
<dbReference type="InterPro" id="IPR052535">
    <property type="entry name" value="Bacilysin_H2HPP_isomerase"/>
</dbReference>
<dbReference type="PANTHER" id="PTHR40112">
    <property type="entry name" value="H2HPP ISOMERASE"/>
    <property type="match status" value="1"/>
</dbReference>
<name>A0A934R8A9_9BACT</name>